<accession>W9WJ09</accession>
<evidence type="ECO:0000313" key="2">
    <source>
        <dbReference type="Proteomes" id="UP000019473"/>
    </source>
</evidence>
<dbReference type="VEuPathDB" id="FungiDB:A1O7_05910"/>
<dbReference type="OrthoDB" id="2157530at2759"/>
<comment type="caution">
    <text evidence="1">The sequence shown here is derived from an EMBL/GenBank/DDBJ whole genome shotgun (WGS) entry which is preliminary data.</text>
</comment>
<gene>
    <name evidence="1" type="ORF">A1O7_05910</name>
</gene>
<reference evidence="1 2" key="1">
    <citation type="submission" date="2013-03" db="EMBL/GenBank/DDBJ databases">
        <title>The Genome Sequence of Cladophialophora yegresii CBS 114405.</title>
        <authorList>
            <consortium name="The Broad Institute Genomics Platform"/>
            <person name="Cuomo C."/>
            <person name="de Hoog S."/>
            <person name="Gorbushina A."/>
            <person name="Walker B."/>
            <person name="Young S.K."/>
            <person name="Zeng Q."/>
            <person name="Gargeya S."/>
            <person name="Fitzgerald M."/>
            <person name="Haas B."/>
            <person name="Abouelleil A."/>
            <person name="Allen A.W."/>
            <person name="Alvarado L."/>
            <person name="Arachchi H.M."/>
            <person name="Berlin A.M."/>
            <person name="Chapman S.B."/>
            <person name="Gainer-Dewar J."/>
            <person name="Goldberg J."/>
            <person name="Griggs A."/>
            <person name="Gujja S."/>
            <person name="Hansen M."/>
            <person name="Howarth C."/>
            <person name="Imamovic A."/>
            <person name="Ireland A."/>
            <person name="Larimer J."/>
            <person name="McCowan C."/>
            <person name="Murphy C."/>
            <person name="Pearson M."/>
            <person name="Poon T.W."/>
            <person name="Priest M."/>
            <person name="Roberts A."/>
            <person name="Saif S."/>
            <person name="Shea T."/>
            <person name="Sisk P."/>
            <person name="Sykes S."/>
            <person name="Wortman J."/>
            <person name="Nusbaum C."/>
            <person name="Birren B."/>
        </authorList>
    </citation>
    <scope>NUCLEOTIDE SEQUENCE [LARGE SCALE GENOMIC DNA]</scope>
    <source>
        <strain evidence="1 2">CBS 114405</strain>
    </source>
</reference>
<sequence>MAAHFGADYERHPMVAPVWQKRETIKRQLDHLDSAVGAILKHLNITQPGAGTNGDPNDSTSAETERLPVIEAQMSSTNTILSISERPRFVFLR</sequence>
<dbReference type="STRING" id="1182544.W9WJ09"/>
<dbReference type="HOGENOM" id="CLU_2399489_0_0_1"/>
<dbReference type="AlphaFoldDB" id="W9WJ09"/>
<dbReference type="RefSeq" id="XP_007758107.1">
    <property type="nucleotide sequence ID" value="XM_007759917.1"/>
</dbReference>
<evidence type="ECO:0000313" key="1">
    <source>
        <dbReference type="EMBL" id="EXJ58484.1"/>
    </source>
</evidence>
<keyword evidence="2" id="KW-1185">Reference proteome</keyword>
<dbReference type="EMBL" id="AMGW01000004">
    <property type="protein sequence ID" value="EXJ58484.1"/>
    <property type="molecule type" value="Genomic_DNA"/>
</dbReference>
<name>W9WJ09_9EURO</name>
<dbReference type="GeneID" id="19180492"/>
<proteinExistence type="predicted"/>
<dbReference type="Proteomes" id="UP000019473">
    <property type="component" value="Unassembled WGS sequence"/>
</dbReference>
<organism evidence="1 2">
    <name type="scientific">Cladophialophora yegresii CBS 114405</name>
    <dbReference type="NCBI Taxonomy" id="1182544"/>
    <lineage>
        <taxon>Eukaryota</taxon>
        <taxon>Fungi</taxon>
        <taxon>Dikarya</taxon>
        <taxon>Ascomycota</taxon>
        <taxon>Pezizomycotina</taxon>
        <taxon>Eurotiomycetes</taxon>
        <taxon>Chaetothyriomycetidae</taxon>
        <taxon>Chaetothyriales</taxon>
        <taxon>Herpotrichiellaceae</taxon>
        <taxon>Cladophialophora</taxon>
    </lineage>
</organism>
<protein>
    <submittedName>
        <fullName evidence="1">Uncharacterized protein</fullName>
    </submittedName>
</protein>